<dbReference type="GO" id="GO:0015288">
    <property type="term" value="F:porin activity"/>
    <property type="evidence" value="ECO:0007669"/>
    <property type="project" value="InterPro"/>
</dbReference>
<keyword evidence="6" id="KW-1185">Reference proteome</keyword>
<dbReference type="GO" id="GO:0008643">
    <property type="term" value="P:carbohydrate transport"/>
    <property type="evidence" value="ECO:0007669"/>
    <property type="project" value="InterPro"/>
</dbReference>
<comment type="caution">
    <text evidence="5">The sequence shown here is derived from an EMBL/GenBank/DDBJ whole genome shotgun (WGS) entry which is preliminary data.</text>
</comment>
<evidence type="ECO:0000256" key="3">
    <source>
        <dbReference type="SAM" id="Coils"/>
    </source>
</evidence>
<evidence type="ECO:0000256" key="2">
    <source>
        <dbReference type="RuleBase" id="RU363072"/>
    </source>
</evidence>
<gene>
    <name evidence="5" type="ORF">G7B40_010345</name>
</gene>
<evidence type="ECO:0000256" key="1">
    <source>
        <dbReference type="ARBA" id="ARBA00008769"/>
    </source>
</evidence>
<dbReference type="Proteomes" id="UP000667802">
    <property type="component" value="Unassembled WGS sequence"/>
</dbReference>
<dbReference type="Gene3D" id="2.40.160.180">
    <property type="entry name" value="Carbohydrate-selective porin OprB"/>
    <property type="match status" value="1"/>
</dbReference>
<dbReference type="GO" id="GO:0016020">
    <property type="term" value="C:membrane"/>
    <property type="evidence" value="ECO:0007669"/>
    <property type="project" value="InterPro"/>
</dbReference>
<dbReference type="InterPro" id="IPR038673">
    <property type="entry name" value="OprB_sf"/>
</dbReference>
<dbReference type="PROSITE" id="PS51272">
    <property type="entry name" value="SLH"/>
    <property type="match status" value="1"/>
</dbReference>
<dbReference type="SUPFAM" id="SSF56935">
    <property type="entry name" value="Porins"/>
    <property type="match status" value="1"/>
</dbReference>
<dbReference type="AlphaFoldDB" id="A0AAP5M7D1"/>
<keyword evidence="3" id="KW-0175">Coiled coil</keyword>
<dbReference type="NCBIfam" id="NF033921">
    <property type="entry name" value="por_somb"/>
    <property type="match status" value="1"/>
</dbReference>
<proteinExistence type="inferred from homology"/>
<dbReference type="InterPro" id="IPR001119">
    <property type="entry name" value="SLH_dom"/>
</dbReference>
<feature type="domain" description="SLH" evidence="4">
    <location>
        <begin position="101"/>
        <end position="165"/>
    </location>
</feature>
<protein>
    <submittedName>
        <fullName evidence="5">Iron uptake porin</fullName>
    </submittedName>
</protein>
<dbReference type="PANTHER" id="PTHR43308">
    <property type="entry name" value="OUTER MEMBRANE PROTEIN ALPHA-RELATED"/>
    <property type="match status" value="1"/>
</dbReference>
<dbReference type="InterPro" id="IPR047684">
    <property type="entry name" value="Por_som-like"/>
</dbReference>
<accession>A0AAP5M7D1</accession>
<dbReference type="InterPro" id="IPR007049">
    <property type="entry name" value="Carb-sel_porin_OprB"/>
</dbReference>
<evidence type="ECO:0000313" key="5">
    <source>
        <dbReference type="EMBL" id="MDR9894965.1"/>
    </source>
</evidence>
<sequence length="585" mass="63918">MKNLGILLPLTSAIFGYCLLILNPVLAQTNPTAILTSETQTNTKLRLNNQEIFGYDSITSLPDEQIEVSKLLSPSQRDLKRDFTLSQSQHPWEEETDEVIDVEQLRDVSPGDWAYEALRNLVDKYRCITASPPGTFDGNRAMNRYEFADTLNNCLQKFQRGIYSLSNKFATQEELAVMQRLQAEFATELKAVSSRIDNLEEKVSFLKAHQFSTTTVLRGSVNFNLIGAFGNKKAVSRGENPREQIDDNLTLSSRASLNLDTSFRGKDLLRTNVFFGNGNSFGSSVTGTNMTQLVGTSNTDGNLKLGSLFYQFPIGKQGTIAIAPAADFPTRIFPALNPVNSISNFGGESPIYSFAFGGGAVAYYNFTDKIAGGVSYLTTSASNPLEGLFGGQYTLLSQVTYTPSDKLGVAFTYGRYYASEPGSSIDVTGGKGSSFAQFPFGSSTPTSSNAYGLQFTYKLNKLFTLGGWVSYFNAHAEASPVVSGVNGSKGSNADIWSWALTGVLADLGKLGSQLNLVFGMPPKVTNNDIAARADRDTSLHFEISYRYPLTDRIFITPGFVLITNPEHNAANDTVWVGLMRTSFTF</sequence>
<dbReference type="EMBL" id="JAALHA020000003">
    <property type="protein sequence ID" value="MDR9894965.1"/>
    <property type="molecule type" value="Genomic_DNA"/>
</dbReference>
<reference evidence="6" key="1">
    <citation type="journal article" date="2021" name="Science">
        <title>Hunting the eagle killer: A cyanobacterial neurotoxin causes vacuolar myelinopathy.</title>
        <authorList>
            <person name="Breinlinger S."/>
            <person name="Phillips T.J."/>
            <person name="Haram B.N."/>
            <person name="Mares J."/>
            <person name="Martinez Yerena J.A."/>
            <person name="Hrouzek P."/>
            <person name="Sobotka R."/>
            <person name="Henderson W.M."/>
            <person name="Schmieder P."/>
            <person name="Williams S.M."/>
            <person name="Lauderdale J.D."/>
            <person name="Wilde H.D."/>
            <person name="Gerrin W."/>
            <person name="Kust A."/>
            <person name="Washington J.W."/>
            <person name="Wagner C."/>
            <person name="Geier B."/>
            <person name="Liebeke M."/>
            <person name="Enke H."/>
            <person name="Niedermeyer T.H.J."/>
            <person name="Wilde S.B."/>
        </authorList>
    </citation>
    <scope>NUCLEOTIDE SEQUENCE [LARGE SCALE GENOMIC DNA]</scope>
    <source>
        <strain evidence="6">Thurmond2011</strain>
    </source>
</reference>
<dbReference type="RefSeq" id="WP_208338981.1">
    <property type="nucleotide sequence ID" value="NZ_CAWQFN010000472.1"/>
</dbReference>
<organism evidence="5 6">
    <name type="scientific">Aetokthonos hydrillicola Thurmond2011</name>
    <dbReference type="NCBI Taxonomy" id="2712845"/>
    <lineage>
        <taxon>Bacteria</taxon>
        <taxon>Bacillati</taxon>
        <taxon>Cyanobacteriota</taxon>
        <taxon>Cyanophyceae</taxon>
        <taxon>Nostocales</taxon>
        <taxon>Hapalosiphonaceae</taxon>
        <taxon>Aetokthonos</taxon>
    </lineage>
</organism>
<comment type="similarity">
    <text evidence="1 2">Belongs to the OprB family.</text>
</comment>
<dbReference type="PANTHER" id="PTHR43308:SF1">
    <property type="entry name" value="OUTER MEMBRANE PROTEIN ALPHA"/>
    <property type="match status" value="1"/>
</dbReference>
<feature type="coiled-coil region" evidence="3">
    <location>
        <begin position="182"/>
        <end position="209"/>
    </location>
</feature>
<name>A0AAP5M7D1_9CYAN</name>
<dbReference type="InterPro" id="IPR051465">
    <property type="entry name" value="Cell_Envelope_Struct_Comp"/>
</dbReference>
<evidence type="ECO:0000259" key="4">
    <source>
        <dbReference type="PROSITE" id="PS51272"/>
    </source>
</evidence>
<evidence type="ECO:0000313" key="6">
    <source>
        <dbReference type="Proteomes" id="UP000667802"/>
    </source>
</evidence>
<dbReference type="Pfam" id="PF04966">
    <property type="entry name" value="OprB"/>
    <property type="match status" value="1"/>
</dbReference>